<evidence type="ECO:0000313" key="4">
    <source>
        <dbReference type="Proteomes" id="UP001515500"/>
    </source>
</evidence>
<keyword evidence="4" id="KW-1185">Reference proteome</keyword>
<name>A0AB40CY17_DIOCR</name>
<keyword evidence="1" id="KW-0694">RNA-binding</keyword>
<dbReference type="InterPro" id="IPR012677">
    <property type="entry name" value="Nucleotide-bd_a/b_plait_sf"/>
</dbReference>
<dbReference type="Proteomes" id="UP001515500">
    <property type="component" value="Chromosome 18"/>
</dbReference>
<dbReference type="PANTHER" id="PTHR32343:SF29">
    <property type="entry name" value="RNA-BINDING (RRM_RBD_RNP MOTIFS) FAMILY PROTEIN"/>
    <property type="match status" value="1"/>
</dbReference>
<dbReference type="InterPro" id="IPR035979">
    <property type="entry name" value="RBD_domain_sf"/>
</dbReference>
<evidence type="ECO:0000259" key="3">
    <source>
        <dbReference type="PROSITE" id="PS50102"/>
    </source>
</evidence>
<dbReference type="FunFam" id="3.30.70.330:FF:000820">
    <property type="entry name" value="RNA recognition motif-containing protein"/>
    <property type="match status" value="1"/>
</dbReference>
<evidence type="ECO:0000256" key="2">
    <source>
        <dbReference type="SAM" id="MobiDB-lite"/>
    </source>
</evidence>
<dbReference type="SMART" id="SM00360">
    <property type="entry name" value="RRM"/>
    <property type="match status" value="1"/>
</dbReference>
<dbReference type="RefSeq" id="XP_039144279.1">
    <property type="nucleotide sequence ID" value="XM_039288345.1"/>
</dbReference>
<dbReference type="PANTHER" id="PTHR32343">
    <property type="entry name" value="SERINE/ARGININE-RICH SPLICING FACTOR"/>
    <property type="match status" value="1"/>
</dbReference>
<dbReference type="Pfam" id="PF00076">
    <property type="entry name" value="RRM_1"/>
    <property type="match status" value="1"/>
</dbReference>
<dbReference type="InterPro" id="IPR000504">
    <property type="entry name" value="RRM_dom"/>
</dbReference>
<feature type="region of interest" description="Disordered" evidence="2">
    <location>
        <begin position="266"/>
        <end position="285"/>
    </location>
</feature>
<sequence>MAVRTVLVSNISLSANERDVKEFFSFSGDIEYIEMQSESARTQCAFVTFKESQGADTAILLSGATIVDLSVNITPVENYQLPPEAYKQVLERNTPAADSAVKKAEDVVSSMLAMGYVLGKDALNQAKSFDERHHLTSSASATVASLDSKIGLSDKISMGTSLITGKVKEVDERFQVTEITKSAITAAEQTAASAGSALMSNQYVSTGASWFSSAFNKVVQAAGDLSVMTKDKVNKAEEEKQENISRERTGMVSEYAQLHFDETSLDDPPTVPVSYHDEKSNHAII</sequence>
<protein>
    <submittedName>
        <fullName evidence="5">LOW QUALITY PROTEIN: binding partner of ACD11 1</fullName>
    </submittedName>
</protein>
<dbReference type="GO" id="GO:0003723">
    <property type="term" value="F:RNA binding"/>
    <property type="evidence" value="ECO:0007669"/>
    <property type="project" value="UniProtKB-UniRule"/>
</dbReference>
<dbReference type="PROSITE" id="PS50102">
    <property type="entry name" value="RRM"/>
    <property type="match status" value="1"/>
</dbReference>
<organism evidence="4 5">
    <name type="scientific">Dioscorea cayennensis subsp. rotundata</name>
    <name type="common">White Guinea yam</name>
    <name type="synonym">Dioscorea rotundata</name>
    <dbReference type="NCBI Taxonomy" id="55577"/>
    <lineage>
        <taxon>Eukaryota</taxon>
        <taxon>Viridiplantae</taxon>
        <taxon>Streptophyta</taxon>
        <taxon>Embryophyta</taxon>
        <taxon>Tracheophyta</taxon>
        <taxon>Spermatophyta</taxon>
        <taxon>Magnoliopsida</taxon>
        <taxon>Liliopsida</taxon>
        <taxon>Dioscoreales</taxon>
        <taxon>Dioscoreaceae</taxon>
        <taxon>Dioscorea</taxon>
    </lineage>
</organism>
<feature type="compositionally biased region" description="Basic and acidic residues" evidence="2">
    <location>
        <begin position="275"/>
        <end position="285"/>
    </location>
</feature>
<dbReference type="GeneID" id="120281655"/>
<accession>A0AB40CY17</accession>
<feature type="domain" description="RRM" evidence="3">
    <location>
        <begin position="4"/>
        <end position="78"/>
    </location>
</feature>
<dbReference type="AlphaFoldDB" id="A0AB40CY17"/>
<dbReference type="SUPFAM" id="SSF54928">
    <property type="entry name" value="RNA-binding domain, RBD"/>
    <property type="match status" value="1"/>
</dbReference>
<evidence type="ECO:0000256" key="1">
    <source>
        <dbReference type="PROSITE-ProRule" id="PRU00176"/>
    </source>
</evidence>
<dbReference type="Gene3D" id="3.30.70.330">
    <property type="match status" value="1"/>
</dbReference>
<gene>
    <name evidence="5" type="primary">LOC120281655</name>
</gene>
<evidence type="ECO:0000313" key="5">
    <source>
        <dbReference type="RefSeq" id="XP_039144279.1"/>
    </source>
</evidence>
<proteinExistence type="predicted"/>
<reference evidence="5" key="1">
    <citation type="submission" date="2025-08" db="UniProtKB">
        <authorList>
            <consortium name="RefSeq"/>
        </authorList>
    </citation>
    <scope>IDENTIFICATION</scope>
</reference>